<gene>
    <name evidence="2" type="ORF">SAMN05444817_101289</name>
</gene>
<dbReference type="PANTHER" id="PTHR43798:SF33">
    <property type="entry name" value="HYDROLASE, PUTATIVE (AFU_ORTHOLOGUE AFUA_2G14860)-RELATED"/>
    <property type="match status" value="1"/>
</dbReference>
<proteinExistence type="predicted"/>
<evidence type="ECO:0000313" key="3">
    <source>
        <dbReference type="Proteomes" id="UP000186292"/>
    </source>
</evidence>
<dbReference type="PIRSF" id="PIRSF037442">
    <property type="entry name" value="UCP037442_abhydr"/>
    <property type="match status" value="1"/>
</dbReference>
<protein>
    <submittedName>
        <fullName evidence="2">Predicted alpha/beta hydrolase</fullName>
    </submittedName>
</protein>
<dbReference type="Gene3D" id="3.40.50.1820">
    <property type="entry name" value="alpha/beta hydrolase"/>
    <property type="match status" value="1"/>
</dbReference>
<dbReference type="InterPro" id="IPR050266">
    <property type="entry name" value="AB_hydrolase_sf"/>
</dbReference>
<dbReference type="Proteomes" id="UP000186292">
    <property type="component" value="Unassembled WGS sequence"/>
</dbReference>
<dbReference type="InterPro" id="IPR017208">
    <property type="entry name" value="UCP037442_abhydr"/>
</dbReference>
<dbReference type="GO" id="GO:0016020">
    <property type="term" value="C:membrane"/>
    <property type="evidence" value="ECO:0007669"/>
    <property type="project" value="TreeGrafter"/>
</dbReference>
<dbReference type="STRING" id="1161099.SAMN05444817_101289"/>
<accession>A0A1N7IQD6</accession>
<name>A0A1N7IQD6_9CORY</name>
<evidence type="ECO:0000313" key="2">
    <source>
        <dbReference type="EMBL" id="SIS39282.1"/>
    </source>
</evidence>
<dbReference type="PANTHER" id="PTHR43798">
    <property type="entry name" value="MONOACYLGLYCEROL LIPASE"/>
    <property type="match status" value="1"/>
</dbReference>
<dbReference type="Pfam" id="PF12697">
    <property type="entry name" value="Abhydrolase_6"/>
    <property type="match status" value="1"/>
</dbReference>
<dbReference type="EMBL" id="FTOF01000001">
    <property type="protein sequence ID" value="SIS39282.1"/>
    <property type="molecule type" value="Genomic_DNA"/>
</dbReference>
<dbReference type="SUPFAM" id="SSF53474">
    <property type="entry name" value="alpha/beta-Hydrolases"/>
    <property type="match status" value="1"/>
</dbReference>
<dbReference type="GO" id="GO:0016787">
    <property type="term" value="F:hydrolase activity"/>
    <property type="evidence" value="ECO:0007669"/>
    <property type="project" value="UniProtKB-KW"/>
</dbReference>
<organism evidence="2 3">
    <name type="scientific">Corynebacterium appendicis CIP 107643</name>
    <dbReference type="NCBI Taxonomy" id="1161099"/>
    <lineage>
        <taxon>Bacteria</taxon>
        <taxon>Bacillati</taxon>
        <taxon>Actinomycetota</taxon>
        <taxon>Actinomycetes</taxon>
        <taxon>Mycobacteriales</taxon>
        <taxon>Corynebacteriaceae</taxon>
        <taxon>Corynebacterium</taxon>
    </lineage>
</organism>
<sequence length="318" mass="34879">MSSGGRFRLSRSVIWHTIFMSENSHSRDYTFVNADVTLPDETTSPVFVFPAQGGAGIVDKPLVAIWPGFGMGARYFRPTAQELADRGYPVVIGELRGQGRSNAKASRKARWGYHDTASEDYPATIRAAKEELGLPVDHPTVLLTHSMGGQVASLFLARPEAKELNVVGMMGVGTGSPYKESFVGADRRRVAYGSLFMTAVSKVFGYWPGGKVDLAGYGRQSGVHVQEWTRFAHSNSLANLKGQDIDYEAAMKKVTVPILLTRFTDDDDCTLASAAYLADKFDPDEVRIEQLIGGLGHTKWARNPERVADRLEKFVASL</sequence>
<feature type="domain" description="AB hydrolase-1" evidence="1">
    <location>
        <begin position="66"/>
        <end position="309"/>
    </location>
</feature>
<dbReference type="InterPro" id="IPR000073">
    <property type="entry name" value="AB_hydrolase_1"/>
</dbReference>
<dbReference type="InterPro" id="IPR029058">
    <property type="entry name" value="AB_hydrolase_fold"/>
</dbReference>
<keyword evidence="2" id="KW-0378">Hydrolase</keyword>
<evidence type="ECO:0000259" key="1">
    <source>
        <dbReference type="Pfam" id="PF12697"/>
    </source>
</evidence>
<dbReference type="AlphaFoldDB" id="A0A1N7IQD6"/>
<reference evidence="3" key="1">
    <citation type="submission" date="2017-01" db="EMBL/GenBank/DDBJ databases">
        <authorList>
            <person name="Varghese N."/>
            <person name="Submissions S."/>
        </authorList>
    </citation>
    <scope>NUCLEOTIDE SEQUENCE [LARGE SCALE GENOMIC DNA]</scope>
    <source>
        <strain evidence="3">DSM 44531</strain>
    </source>
</reference>
<keyword evidence="3" id="KW-1185">Reference proteome</keyword>